<dbReference type="Proteomes" id="UP000017127">
    <property type="component" value="Unassembled WGS sequence"/>
</dbReference>
<feature type="domain" description="BON" evidence="3">
    <location>
        <begin position="85"/>
        <end position="151"/>
    </location>
</feature>
<evidence type="ECO:0000256" key="1">
    <source>
        <dbReference type="SAM" id="MobiDB-lite"/>
    </source>
</evidence>
<dbReference type="OrthoDB" id="456897at2"/>
<evidence type="ECO:0000256" key="2">
    <source>
        <dbReference type="SAM" id="SignalP"/>
    </source>
</evidence>
<dbReference type="InterPro" id="IPR051686">
    <property type="entry name" value="Lipoprotein_DolP"/>
</dbReference>
<accession>U7QBD0</accession>
<sequence length="163" mass="17681">MKKLTSFLLGSVLLLGTVACADDAKTSADAPNTVETTPDIPEAEQVQDAQEDAQSEVRRNQLNSDIRAREQRNNAFNNGAEQSRDSDDIASEVRSKLEANLPASELLIKAEEGMIIVSGTVPTEEQLQRIEPLAKEIKGVQSVNNQAVVAPAQPEEDNNNIEN</sequence>
<protein>
    <submittedName>
        <fullName evidence="4">BON domain protein</fullName>
    </submittedName>
</protein>
<keyword evidence="5" id="KW-1185">Reference proteome</keyword>
<dbReference type="EMBL" id="AUZM01000065">
    <property type="protein sequence ID" value="ERT05164.1"/>
    <property type="molecule type" value="Genomic_DNA"/>
</dbReference>
<feature type="chain" id="PRO_5004688156" evidence="2">
    <location>
        <begin position="22"/>
        <end position="163"/>
    </location>
</feature>
<dbReference type="InterPro" id="IPR007055">
    <property type="entry name" value="BON_dom"/>
</dbReference>
<comment type="caution">
    <text evidence="4">The sequence shown here is derived from an EMBL/GenBank/DDBJ whole genome shotgun (WGS) entry which is preliminary data.</text>
</comment>
<evidence type="ECO:0000259" key="3">
    <source>
        <dbReference type="PROSITE" id="PS50914"/>
    </source>
</evidence>
<proteinExistence type="predicted"/>
<dbReference type="Gene3D" id="3.30.1340.30">
    <property type="match status" value="1"/>
</dbReference>
<gene>
    <name evidence="4" type="ORF">M595_4877</name>
</gene>
<dbReference type="Pfam" id="PF04972">
    <property type="entry name" value="BON"/>
    <property type="match status" value="1"/>
</dbReference>
<feature type="compositionally biased region" description="Basic and acidic residues" evidence="1">
    <location>
        <begin position="82"/>
        <end position="91"/>
    </location>
</feature>
<reference evidence="4 5" key="1">
    <citation type="journal article" date="2013" name="Front. Microbiol.">
        <title>Comparative genomic analyses of the cyanobacterium, Lyngbya aestuarii BL J, a powerful hydrogen producer.</title>
        <authorList>
            <person name="Kothari A."/>
            <person name="Vaughn M."/>
            <person name="Garcia-Pichel F."/>
        </authorList>
    </citation>
    <scope>NUCLEOTIDE SEQUENCE [LARGE SCALE GENOMIC DNA]</scope>
    <source>
        <strain evidence="4 5">BL J</strain>
    </source>
</reference>
<dbReference type="RefSeq" id="WP_023068565.1">
    <property type="nucleotide sequence ID" value="NZ_AUZM01000065.1"/>
</dbReference>
<feature type="region of interest" description="Disordered" evidence="1">
    <location>
        <begin position="25"/>
        <end position="91"/>
    </location>
</feature>
<dbReference type="AlphaFoldDB" id="U7QBD0"/>
<feature type="signal peptide" evidence="2">
    <location>
        <begin position="1"/>
        <end position="21"/>
    </location>
</feature>
<dbReference type="PANTHER" id="PTHR34606:SF15">
    <property type="entry name" value="BON DOMAIN-CONTAINING PROTEIN"/>
    <property type="match status" value="1"/>
</dbReference>
<evidence type="ECO:0000313" key="5">
    <source>
        <dbReference type="Proteomes" id="UP000017127"/>
    </source>
</evidence>
<dbReference type="PATRIC" id="fig|1348334.3.peg.4703"/>
<dbReference type="PROSITE" id="PS50914">
    <property type="entry name" value="BON"/>
    <property type="match status" value="1"/>
</dbReference>
<dbReference type="PANTHER" id="PTHR34606">
    <property type="entry name" value="BON DOMAIN-CONTAINING PROTEIN"/>
    <property type="match status" value="1"/>
</dbReference>
<organism evidence="4 5">
    <name type="scientific">Lyngbya aestuarii BL J</name>
    <dbReference type="NCBI Taxonomy" id="1348334"/>
    <lineage>
        <taxon>Bacteria</taxon>
        <taxon>Bacillati</taxon>
        <taxon>Cyanobacteriota</taxon>
        <taxon>Cyanophyceae</taxon>
        <taxon>Oscillatoriophycideae</taxon>
        <taxon>Oscillatoriales</taxon>
        <taxon>Microcoleaceae</taxon>
        <taxon>Lyngbya</taxon>
    </lineage>
</organism>
<evidence type="ECO:0000313" key="4">
    <source>
        <dbReference type="EMBL" id="ERT05164.1"/>
    </source>
</evidence>
<name>U7QBD0_9CYAN</name>
<dbReference type="PROSITE" id="PS51257">
    <property type="entry name" value="PROKAR_LIPOPROTEIN"/>
    <property type="match status" value="1"/>
</dbReference>
<keyword evidence="2" id="KW-0732">Signal</keyword>